<evidence type="ECO:0000313" key="3">
    <source>
        <dbReference type="Proteomes" id="UP000834106"/>
    </source>
</evidence>
<dbReference type="EMBL" id="OU503049">
    <property type="protein sequence ID" value="CAI9775490.1"/>
    <property type="molecule type" value="Genomic_DNA"/>
</dbReference>
<gene>
    <name evidence="2" type="ORF">FPE_LOCUS22920</name>
</gene>
<dbReference type="Proteomes" id="UP000834106">
    <property type="component" value="Chromosome 14"/>
</dbReference>
<dbReference type="AlphaFoldDB" id="A0AAD1ZTK5"/>
<sequence length="230" mass="25681">MKDDWIRAALTDDTVVVDLLFRLRKSPSYEPLKPSLPPQKWGLRQARSKQVTMRKESATTTSTRFSPTTPLASWSGGATSPSDGGYDESSRLPSDPSSSIRSKALSELKEEDSLLLKEKLHLSKELASTTHMTFREQSAWSHNAKRMKLDLNLQSASVLGTFEEAKQYNDQMEASTSEHRPSPRFEPASSHSCKLKDKESTCKGGFILPDLNMMPLEEESGSESFYLSSD</sequence>
<evidence type="ECO:0000256" key="1">
    <source>
        <dbReference type="SAM" id="MobiDB-lite"/>
    </source>
</evidence>
<feature type="compositionally biased region" description="Low complexity" evidence="1">
    <location>
        <begin position="91"/>
        <end position="101"/>
    </location>
</feature>
<dbReference type="PANTHER" id="PTHR35099">
    <property type="entry name" value="OS02G0182700 PROTEIN"/>
    <property type="match status" value="1"/>
</dbReference>
<dbReference type="PANTHER" id="PTHR35099:SF2">
    <property type="entry name" value="OS02G0182700 PROTEIN"/>
    <property type="match status" value="1"/>
</dbReference>
<feature type="compositionally biased region" description="Low complexity" evidence="1">
    <location>
        <begin position="59"/>
        <end position="70"/>
    </location>
</feature>
<proteinExistence type="predicted"/>
<reference evidence="2" key="1">
    <citation type="submission" date="2023-05" db="EMBL/GenBank/DDBJ databases">
        <authorList>
            <person name="Huff M."/>
        </authorList>
    </citation>
    <scope>NUCLEOTIDE SEQUENCE</scope>
</reference>
<keyword evidence="3" id="KW-1185">Reference proteome</keyword>
<protein>
    <submittedName>
        <fullName evidence="2">Uncharacterized protein</fullName>
    </submittedName>
</protein>
<name>A0AAD1ZTK5_9LAMI</name>
<organism evidence="2 3">
    <name type="scientific">Fraxinus pennsylvanica</name>
    <dbReference type="NCBI Taxonomy" id="56036"/>
    <lineage>
        <taxon>Eukaryota</taxon>
        <taxon>Viridiplantae</taxon>
        <taxon>Streptophyta</taxon>
        <taxon>Embryophyta</taxon>
        <taxon>Tracheophyta</taxon>
        <taxon>Spermatophyta</taxon>
        <taxon>Magnoliopsida</taxon>
        <taxon>eudicotyledons</taxon>
        <taxon>Gunneridae</taxon>
        <taxon>Pentapetalae</taxon>
        <taxon>asterids</taxon>
        <taxon>lamiids</taxon>
        <taxon>Lamiales</taxon>
        <taxon>Oleaceae</taxon>
        <taxon>Oleeae</taxon>
        <taxon>Fraxinus</taxon>
    </lineage>
</organism>
<feature type="region of interest" description="Disordered" evidence="1">
    <location>
        <begin position="28"/>
        <end position="101"/>
    </location>
</feature>
<evidence type="ECO:0000313" key="2">
    <source>
        <dbReference type="EMBL" id="CAI9775490.1"/>
    </source>
</evidence>
<feature type="region of interest" description="Disordered" evidence="1">
    <location>
        <begin position="171"/>
        <end position="193"/>
    </location>
</feature>
<accession>A0AAD1ZTK5</accession>